<dbReference type="Proteomes" id="UP000318538">
    <property type="component" value="Chromosome"/>
</dbReference>
<evidence type="ECO:0000313" key="1">
    <source>
        <dbReference type="EMBL" id="QDT05684.1"/>
    </source>
</evidence>
<name>A0A517NEX5_9BACT</name>
<protein>
    <submittedName>
        <fullName evidence="1">Uncharacterized protein</fullName>
    </submittedName>
</protein>
<evidence type="ECO:0000313" key="2">
    <source>
        <dbReference type="Proteomes" id="UP000318538"/>
    </source>
</evidence>
<sequence length="58" mass="5917">MPVDSGHRICHPPLLFSAGPPSGGPAEKSRIASIIANRGASPTAKSCCRSAAKLDALF</sequence>
<gene>
    <name evidence="1" type="ORF">K227x_40860</name>
</gene>
<proteinExistence type="predicted"/>
<keyword evidence="2" id="KW-1185">Reference proteome</keyword>
<accession>A0A517NEX5</accession>
<reference evidence="1 2" key="1">
    <citation type="submission" date="2019-02" db="EMBL/GenBank/DDBJ databases">
        <title>Deep-cultivation of Planctomycetes and their phenomic and genomic characterization uncovers novel biology.</title>
        <authorList>
            <person name="Wiegand S."/>
            <person name="Jogler M."/>
            <person name="Boedeker C."/>
            <person name="Pinto D."/>
            <person name="Vollmers J."/>
            <person name="Rivas-Marin E."/>
            <person name="Kohn T."/>
            <person name="Peeters S.H."/>
            <person name="Heuer A."/>
            <person name="Rast P."/>
            <person name="Oberbeckmann S."/>
            <person name="Bunk B."/>
            <person name="Jeske O."/>
            <person name="Meyerdierks A."/>
            <person name="Storesund J.E."/>
            <person name="Kallscheuer N."/>
            <person name="Luecker S."/>
            <person name="Lage O.M."/>
            <person name="Pohl T."/>
            <person name="Merkel B.J."/>
            <person name="Hornburger P."/>
            <person name="Mueller R.-W."/>
            <person name="Bruemmer F."/>
            <person name="Labrenz M."/>
            <person name="Spormann A.M."/>
            <person name="Op den Camp H."/>
            <person name="Overmann J."/>
            <person name="Amann R."/>
            <person name="Jetten M.S.M."/>
            <person name="Mascher T."/>
            <person name="Medema M.H."/>
            <person name="Devos D.P."/>
            <person name="Kaster A.-K."/>
            <person name="Ovreas L."/>
            <person name="Rohde M."/>
            <person name="Galperin M.Y."/>
            <person name="Jogler C."/>
        </authorList>
    </citation>
    <scope>NUCLEOTIDE SEQUENCE [LARGE SCALE GENOMIC DNA]</scope>
    <source>
        <strain evidence="1 2">K22_7</strain>
    </source>
</reference>
<organism evidence="1 2">
    <name type="scientific">Rubripirellula lacrimiformis</name>
    <dbReference type="NCBI Taxonomy" id="1930273"/>
    <lineage>
        <taxon>Bacteria</taxon>
        <taxon>Pseudomonadati</taxon>
        <taxon>Planctomycetota</taxon>
        <taxon>Planctomycetia</taxon>
        <taxon>Pirellulales</taxon>
        <taxon>Pirellulaceae</taxon>
        <taxon>Rubripirellula</taxon>
    </lineage>
</organism>
<dbReference type="EMBL" id="CP036525">
    <property type="protein sequence ID" value="QDT05684.1"/>
    <property type="molecule type" value="Genomic_DNA"/>
</dbReference>
<dbReference type="AlphaFoldDB" id="A0A517NEX5"/>
<dbReference type="KEGG" id="rlc:K227x_40860"/>